<reference evidence="3 4" key="1">
    <citation type="submission" date="2020-08" db="EMBL/GenBank/DDBJ databases">
        <authorList>
            <person name="Newling K."/>
            <person name="Davey J."/>
            <person name="Forrester S."/>
        </authorList>
    </citation>
    <scope>NUCLEOTIDE SEQUENCE [LARGE SCALE GENOMIC DNA]</scope>
    <source>
        <strain evidence="4">Crithidia deanei Carvalho (ATCC PRA-265)</strain>
    </source>
</reference>
<feature type="compositionally biased region" description="Acidic residues" evidence="2">
    <location>
        <begin position="578"/>
        <end position="591"/>
    </location>
</feature>
<feature type="compositionally biased region" description="Basic and acidic residues" evidence="2">
    <location>
        <begin position="650"/>
        <end position="661"/>
    </location>
</feature>
<accession>A0A7G2CS06</accession>
<dbReference type="AlphaFoldDB" id="A0A7G2CS06"/>
<name>A0A7G2CS06_9TRYP</name>
<protein>
    <submittedName>
        <fullName evidence="3">Uncharacterized protein</fullName>
    </submittedName>
</protein>
<evidence type="ECO:0000256" key="1">
    <source>
        <dbReference type="SAM" id="Coils"/>
    </source>
</evidence>
<organism evidence="3 4">
    <name type="scientific">Angomonas deanei</name>
    <dbReference type="NCBI Taxonomy" id="59799"/>
    <lineage>
        <taxon>Eukaryota</taxon>
        <taxon>Discoba</taxon>
        <taxon>Euglenozoa</taxon>
        <taxon>Kinetoplastea</taxon>
        <taxon>Metakinetoplastina</taxon>
        <taxon>Trypanosomatida</taxon>
        <taxon>Trypanosomatidae</taxon>
        <taxon>Strigomonadinae</taxon>
        <taxon>Angomonas</taxon>
    </lineage>
</organism>
<dbReference type="GO" id="GO:0036064">
    <property type="term" value="C:ciliary basal body"/>
    <property type="evidence" value="ECO:0007669"/>
    <property type="project" value="TreeGrafter"/>
</dbReference>
<feature type="region of interest" description="Disordered" evidence="2">
    <location>
        <begin position="564"/>
        <end position="661"/>
    </location>
</feature>
<dbReference type="OrthoDB" id="267226at2759"/>
<dbReference type="GO" id="GO:0003341">
    <property type="term" value="P:cilium movement"/>
    <property type="evidence" value="ECO:0007669"/>
    <property type="project" value="InterPro"/>
</dbReference>
<sequence length="661" mass="74866">MHKPTRPASAAEPAVKERNVNISKAPGKARSASANPTNRNMAQVAVSETRYLEEQLKDLLQRQGEVDRQHQRELLTFRHTMRSLYDENAVLRNITNAAQRRLRLGGETDPDLPSSITEAELEHLNMRINLATRKCNRLIHEINLLKDGGEVQEALHVSRRSLAVEEREIGANRPLFLRIQRLENRLDEVLKKQNTVRVVTRGYETHYQDLKQDSKHYDVRMQTLEKELADRHRDYLQLLTLYRNLEDDMKAALKEEEEFGEQFHRNRRSKEKALQEKKASVEAALLDTAHLERKAAELEHVLLEEMQLLESAEMTQETLERRLLGDTTAEVAEDAHTAEEEEKLAAFDAAFQSMLGRSGCHDVDELVGVYRRERQQLEELRAQVEDARRERQEAAEALKRTKAEVQTAKVCGPTDTSTSPVLEEELRSFLQEEKANYAKARERREESQRELQKIVFAVNQLIQKVAYYRPDVALRPAQTPQDTDFPLTVAVLTQKLLALADDTTHGGVPQTSASQSAQIVLPAHNVRVRLPAKEPKAGGKVAAIGSSAAAGILRRRATSYVSDTNDYLDAPRAGSVESSEDTTSEEEENSEGEGPAETMKGTLPPSKARKGKKTVVTSVPAEFVEEPLTREDVKRMSAAVESREKKRIQREKERLRRAGQQ</sequence>
<evidence type="ECO:0000313" key="4">
    <source>
        <dbReference type="Proteomes" id="UP000515908"/>
    </source>
</evidence>
<gene>
    <name evidence="3" type="ORF">ADEAN_001015200</name>
</gene>
<evidence type="ECO:0000313" key="3">
    <source>
        <dbReference type="EMBL" id="CAD2222608.1"/>
    </source>
</evidence>
<dbReference type="EMBL" id="LR877171">
    <property type="protein sequence ID" value="CAD2222608.1"/>
    <property type="molecule type" value="Genomic_DNA"/>
</dbReference>
<dbReference type="InterPro" id="IPR033192">
    <property type="entry name" value="ODAD3"/>
</dbReference>
<dbReference type="PANTHER" id="PTHR46518:SF1">
    <property type="entry name" value="OUTER DYNEIN ARM-DOCKING COMPLEX SUBUNIT 3"/>
    <property type="match status" value="1"/>
</dbReference>
<evidence type="ECO:0000256" key="2">
    <source>
        <dbReference type="SAM" id="MobiDB-lite"/>
    </source>
</evidence>
<feature type="coiled-coil region" evidence="1">
    <location>
        <begin position="363"/>
        <end position="450"/>
    </location>
</feature>
<dbReference type="PANTHER" id="PTHR46518">
    <property type="entry name" value="COILED-COIL DOMAIN-CONTAINING PROTEIN 151"/>
    <property type="match status" value="1"/>
</dbReference>
<dbReference type="VEuPathDB" id="TriTrypDB:ADEAN_001015200"/>
<dbReference type="GO" id="GO:0036158">
    <property type="term" value="P:outer dynein arm assembly"/>
    <property type="evidence" value="ECO:0007669"/>
    <property type="project" value="InterPro"/>
</dbReference>
<feature type="coiled-coil region" evidence="1">
    <location>
        <begin position="207"/>
        <end position="262"/>
    </location>
</feature>
<dbReference type="GO" id="GO:0035253">
    <property type="term" value="C:ciliary rootlet"/>
    <property type="evidence" value="ECO:0007669"/>
    <property type="project" value="TreeGrafter"/>
</dbReference>
<dbReference type="GO" id="GO:0097542">
    <property type="term" value="C:ciliary tip"/>
    <property type="evidence" value="ECO:0007669"/>
    <property type="project" value="TreeGrafter"/>
</dbReference>
<proteinExistence type="predicted"/>
<dbReference type="Proteomes" id="UP000515908">
    <property type="component" value="Chromosome 27"/>
</dbReference>
<keyword evidence="1" id="KW-0175">Coiled coil</keyword>
<keyword evidence="4" id="KW-1185">Reference proteome</keyword>
<feature type="region of interest" description="Disordered" evidence="2">
    <location>
        <begin position="1"/>
        <end position="39"/>
    </location>
</feature>